<accession>A0ABN9R953</accession>
<evidence type="ECO:0000313" key="2">
    <source>
        <dbReference type="EMBL" id="CAK0814990.1"/>
    </source>
</evidence>
<dbReference type="InterPro" id="IPR000222">
    <property type="entry name" value="PP2C_BS"/>
</dbReference>
<organism evidence="2 3">
    <name type="scientific">Prorocentrum cordatum</name>
    <dbReference type="NCBI Taxonomy" id="2364126"/>
    <lineage>
        <taxon>Eukaryota</taxon>
        <taxon>Sar</taxon>
        <taxon>Alveolata</taxon>
        <taxon>Dinophyceae</taxon>
        <taxon>Prorocentrales</taxon>
        <taxon>Prorocentraceae</taxon>
        <taxon>Prorocentrum</taxon>
    </lineage>
</organism>
<name>A0ABN9R953_9DINO</name>
<keyword evidence="3" id="KW-1185">Reference proteome</keyword>
<sequence>EGAAGGGLQSCMSMAMGVDADDLAVDGDRQGGQRLSRLAAGLPAGRSRLSWCIKTVSLGREGDEQRGAVSPLSGRRSSHQSLGTERRMSPLEVEDSLTASRSSLCSMKGDGPSPNRDRALCMLFGDGESYLFALFDGHGHGGHLVSLACSEALPKMFLQALTNQGTEAAAAPPAPAAESPQNPQDAGTDTLPPCRDLLRISLCDSFLQMQAYLE</sequence>
<feature type="non-terminal residue" evidence="2">
    <location>
        <position position="1"/>
    </location>
</feature>
<dbReference type="PROSITE" id="PS01032">
    <property type="entry name" value="PPM_1"/>
    <property type="match status" value="1"/>
</dbReference>
<feature type="region of interest" description="Disordered" evidence="1">
    <location>
        <begin position="63"/>
        <end position="92"/>
    </location>
</feature>
<evidence type="ECO:0000313" key="3">
    <source>
        <dbReference type="Proteomes" id="UP001189429"/>
    </source>
</evidence>
<dbReference type="InterPro" id="IPR036457">
    <property type="entry name" value="PPM-type-like_dom_sf"/>
</dbReference>
<comment type="caution">
    <text evidence="2">The sequence shown here is derived from an EMBL/GenBank/DDBJ whole genome shotgun (WGS) entry which is preliminary data.</text>
</comment>
<evidence type="ECO:0000256" key="1">
    <source>
        <dbReference type="SAM" id="MobiDB-lite"/>
    </source>
</evidence>
<dbReference type="EMBL" id="CAUYUJ010005793">
    <property type="protein sequence ID" value="CAK0814990.1"/>
    <property type="molecule type" value="Genomic_DNA"/>
</dbReference>
<proteinExistence type="predicted"/>
<evidence type="ECO:0008006" key="4">
    <source>
        <dbReference type="Google" id="ProtNLM"/>
    </source>
</evidence>
<reference evidence="2" key="1">
    <citation type="submission" date="2023-10" db="EMBL/GenBank/DDBJ databases">
        <authorList>
            <person name="Chen Y."/>
            <person name="Shah S."/>
            <person name="Dougan E. K."/>
            <person name="Thang M."/>
            <person name="Chan C."/>
        </authorList>
    </citation>
    <scope>NUCLEOTIDE SEQUENCE [LARGE SCALE GENOMIC DNA]</scope>
</reference>
<dbReference type="Gene3D" id="3.60.40.10">
    <property type="entry name" value="PPM-type phosphatase domain"/>
    <property type="match status" value="1"/>
</dbReference>
<protein>
    <recommendedName>
        <fullName evidence="4">PPM-type phosphatase domain-containing protein</fullName>
    </recommendedName>
</protein>
<feature type="non-terminal residue" evidence="2">
    <location>
        <position position="214"/>
    </location>
</feature>
<feature type="region of interest" description="Disordered" evidence="1">
    <location>
        <begin position="166"/>
        <end position="191"/>
    </location>
</feature>
<dbReference type="SUPFAM" id="SSF81606">
    <property type="entry name" value="PP2C-like"/>
    <property type="match status" value="1"/>
</dbReference>
<dbReference type="Proteomes" id="UP001189429">
    <property type="component" value="Unassembled WGS sequence"/>
</dbReference>
<gene>
    <name evidence="2" type="ORF">PCOR1329_LOCUS18446</name>
</gene>